<accession>A0A813KMN1</accession>
<evidence type="ECO:0000256" key="1">
    <source>
        <dbReference type="SAM" id="Phobius"/>
    </source>
</evidence>
<feature type="transmembrane region" description="Helical" evidence="1">
    <location>
        <begin position="37"/>
        <end position="57"/>
    </location>
</feature>
<name>A0A813KMN1_POLGL</name>
<proteinExistence type="predicted"/>
<comment type="caution">
    <text evidence="2">The sequence shown here is derived from an EMBL/GenBank/DDBJ whole genome shotgun (WGS) entry which is preliminary data.</text>
</comment>
<dbReference type="EMBL" id="CAJNNW010031282">
    <property type="protein sequence ID" value="CAE8706915.1"/>
    <property type="molecule type" value="Genomic_DNA"/>
</dbReference>
<dbReference type="AlphaFoldDB" id="A0A813KMN1"/>
<evidence type="ECO:0000313" key="2">
    <source>
        <dbReference type="EMBL" id="CAE8706915.1"/>
    </source>
</evidence>
<sequence>MLLSWLLTYLFDSKSIEMNPLQQRVGYNNLCVGWDTAPAKCVAAPIYVIIICLNARFMQLDYWRAALNPKITAFQQRAVLVCNVCSTVSWTVSILIFVMDPKESPEGHTAAFLQLVVFGYIAYAANFLEADSDYHVRGSQAFLAIFGVVSALFGSCAVVQFVTYEPETGSRGPIPWYVTAVGDYLWFGCLGAQGYFRPRAPSITLSFILCSDEDFTQPSYEEAAEIEMVVEPNDKQVRQVSI</sequence>
<evidence type="ECO:0000313" key="3">
    <source>
        <dbReference type="Proteomes" id="UP000626109"/>
    </source>
</evidence>
<organism evidence="2 3">
    <name type="scientific">Polarella glacialis</name>
    <name type="common">Dinoflagellate</name>
    <dbReference type="NCBI Taxonomy" id="89957"/>
    <lineage>
        <taxon>Eukaryota</taxon>
        <taxon>Sar</taxon>
        <taxon>Alveolata</taxon>
        <taxon>Dinophyceae</taxon>
        <taxon>Suessiales</taxon>
        <taxon>Suessiaceae</taxon>
        <taxon>Polarella</taxon>
    </lineage>
</organism>
<dbReference type="Proteomes" id="UP000626109">
    <property type="component" value="Unassembled WGS sequence"/>
</dbReference>
<keyword evidence="1" id="KW-0472">Membrane</keyword>
<gene>
    <name evidence="2" type="ORF">PGLA2088_LOCUS34323</name>
</gene>
<keyword evidence="1" id="KW-1133">Transmembrane helix</keyword>
<feature type="transmembrane region" description="Helical" evidence="1">
    <location>
        <begin position="111"/>
        <end position="129"/>
    </location>
</feature>
<reference evidence="2" key="1">
    <citation type="submission" date="2021-02" db="EMBL/GenBank/DDBJ databases">
        <authorList>
            <person name="Dougan E. K."/>
            <person name="Rhodes N."/>
            <person name="Thang M."/>
            <person name="Chan C."/>
        </authorList>
    </citation>
    <scope>NUCLEOTIDE SEQUENCE</scope>
</reference>
<feature type="transmembrane region" description="Helical" evidence="1">
    <location>
        <begin position="141"/>
        <end position="162"/>
    </location>
</feature>
<feature type="transmembrane region" description="Helical" evidence="1">
    <location>
        <begin position="78"/>
        <end position="99"/>
    </location>
</feature>
<feature type="transmembrane region" description="Helical" evidence="1">
    <location>
        <begin position="174"/>
        <end position="196"/>
    </location>
</feature>
<keyword evidence="1" id="KW-0812">Transmembrane</keyword>
<protein>
    <submittedName>
        <fullName evidence="2">Uncharacterized protein</fullName>
    </submittedName>
</protein>